<dbReference type="CDD" id="cd02440">
    <property type="entry name" value="AdoMet_MTases"/>
    <property type="match status" value="1"/>
</dbReference>
<evidence type="ECO:0000256" key="3">
    <source>
        <dbReference type="ARBA" id="ARBA00022691"/>
    </source>
</evidence>
<organism evidence="5 6">
    <name type="scientific">Gimesia chilikensis</name>
    <dbReference type="NCBI Taxonomy" id="2605989"/>
    <lineage>
        <taxon>Bacteria</taxon>
        <taxon>Pseudomonadati</taxon>
        <taxon>Planctomycetota</taxon>
        <taxon>Planctomycetia</taxon>
        <taxon>Planctomycetales</taxon>
        <taxon>Planctomycetaceae</taxon>
        <taxon>Gimesia</taxon>
    </lineage>
</organism>
<protein>
    <submittedName>
        <fullName evidence="5">Ubiquinone biosynthesis O-methyltransferase</fullName>
        <ecNumber evidence="5">2.1.1.222</ecNumber>
    </submittedName>
</protein>
<dbReference type="Gene3D" id="3.40.50.150">
    <property type="entry name" value="Vaccinia Virus protein VP39"/>
    <property type="match status" value="1"/>
</dbReference>
<keyword evidence="1 5" id="KW-0489">Methyltransferase</keyword>
<evidence type="ECO:0000256" key="2">
    <source>
        <dbReference type="ARBA" id="ARBA00022679"/>
    </source>
</evidence>
<keyword evidence="3" id="KW-0949">S-adenosyl-L-methionine</keyword>
<dbReference type="Proteomes" id="UP000320722">
    <property type="component" value="Chromosome"/>
</dbReference>
<dbReference type="PANTHER" id="PTHR43464">
    <property type="entry name" value="METHYLTRANSFERASE"/>
    <property type="match status" value="1"/>
</dbReference>
<dbReference type="SUPFAM" id="SSF53335">
    <property type="entry name" value="S-adenosyl-L-methionine-dependent methyltransferases"/>
    <property type="match status" value="1"/>
</dbReference>
<dbReference type="EC" id="2.1.1.222" evidence="5"/>
<dbReference type="PANTHER" id="PTHR43464:SF19">
    <property type="entry name" value="UBIQUINONE BIOSYNTHESIS O-METHYLTRANSFERASE, MITOCHONDRIAL"/>
    <property type="match status" value="1"/>
</dbReference>
<dbReference type="GO" id="GO:0102208">
    <property type="term" value="F:2-polyprenyl-6-hydroxyphenol methylase activity"/>
    <property type="evidence" value="ECO:0007669"/>
    <property type="project" value="UniProtKB-EC"/>
</dbReference>
<dbReference type="InterPro" id="IPR029063">
    <property type="entry name" value="SAM-dependent_MTases_sf"/>
</dbReference>
<evidence type="ECO:0000313" key="5">
    <source>
        <dbReference type="EMBL" id="QDU02591.1"/>
    </source>
</evidence>
<dbReference type="Pfam" id="PF08241">
    <property type="entry name" value="Methyltransf_11"/>
    <property type="match status" value="1"/>
</dbReference>
<dbReference type="AlphaFoldDB" id="A0A517WBF4"/>
<dbReference type="InterPro" id="IPR013216">
    <property type="entry name" value="Methyltransf_11"/>
</dbReference>
<dbReference type="GO" id="GO:0032259">
    <property type="term" value="P:methylation"/>
    <property type="evidence" value="ECO:0007669"/>
    <property type="project" value="UniProtKB-KW"/>
</dbReference>
<dbReference type="GO" id="GO:0008757">
    <property type="term" value="F:S-adenosylmethionine-dependent methyltransferase activity"/>
    <property type="evidence" value="ECO:0007669"/>
    <property type="project" value="InterPro"/>
</dbReference>
<evidence type="ECO:0000313" key="6">
    <source>
        <dbReference type="Proteomes" id="UP000320722"/>
    </source>
</evidence>
<proteinExistence type="predicted"/>
<dbReference type="EMBL" id="CP036347">
    <property type="protein sequence ID" value="QDU02591.1"/>
    <property type="molecule type" value="Genomic_DNA"/>
</dbReference>
<keyword evidence="5" id="KW-0830">Ubiquinone</keyword>
<accession>A0A517WBF4</accession>
<keyword evidence="2 5" id="KW-0808">Transferase</keyword>
<evidence type="ECO:0000259" key="4">
    <source>
        <dbReference type="Pfam" id="PF08241"/>
    </source>
</evidence>
<sequence>MSNPMYSEHAAAYAQAIRDNSYNASYDRPSLLALLPELNGMKVLDLGCGPGVYAEILLSRGAEVTAVDQSTEMVALVEQGLGDAVRCYSQDLAQGVPREADAAYDVVICPLMLHYLEDFSPLLAEIRRVLNPGGLFVFSTHHPFVDYGFSPSGNYFLTEKIIDEWNTVGQPVRVEYYRRPLSEIIQPLIDAGFQITALSEGQPDERMRQSDPDSYQRLSTSPGFLFVKCQVG</sequence>
<name>A0A517WBF4_9PLAN</name>
<evidence type="ECO:0000256" key="1">
    <source>
        <dbReference type="ARBA" id="ARBA00022603"/>
    </source>
</evidence>
<feature type="domain" description="Methyltransferase type 11" evidence="4">
    <location>
        <begin position="44"/>
        <end position="138"/>
    </location>
</feature>
<dbReference type="RefSeq" id="WP_145039624.1">
    <property type="nucleotide sequence ID" value="NZ_CP036347.1"/>
</dbReference>
<gene>
    <name evidence="5" type="primary">ubiG_2</name>
    <name evidence="5" type="ORF">V6x_22960</name>
</gene>
<reference evidence="5 6" key="1">
    <citation type="submission" date="2019-02" db="EMBL/GenBank/DDBJ databases">
        <title>Deep-cultivation of Planctomycetes and their phenomic and genomic characterization uncovers novel biology.</title>
        <authorList>
            <person name="Wiegand S."/>
            <person name="Jogler M."/>
            <person name="Boedeker C."/>
            <person name="Pinto D."/>
            <person name="Vollmers J."/>
            <person name="Rivas-Marin E."/>
            <person name="Kohn T."/>
            <person name="Peeters S.H."/>
            <person name="Heuer A."/>
            <person name="Rast P."/>
            <person name="Oberbeckmann S."/>
            <person name="Bunk B."/>
            <person name="Jeske O."/>
            <person name="Meyerdierks A."/>
            <person name="Storesund J.E."/>
            <person name="Kallscheuer N."/>
            <person name="Luecker S."/>
            <person name="Lage O.M."/>
            <person name="Pohl T."/>
            <person name="Merkel B.J."/>
            <person name="Hornburger P."/>
            <person name="Mueller R.-W."/>
            <person name="Bruemmer F."/>
            <person name="Labrenz M."/>
            <person name="Spormann A.M."/>
            <person name="Op den Camp H."/>
            <person name="Overmann J."/>
            <person name="Amann R."/>
            <person name="Jetten M.S.M."/>
            <person name="Mascher T."/>
            <person name="Medema M.H."/>
            <person name="Devos D.P."/>
            <person name="Kaster A.-K."/>
            <person name="Ovreas L."/>
            <person name="Rohde M."/>
            <person name="Galperin M.Y."/>
            <person name="Jogler C."/>
        </authorList>
    </citation>
    <scope>NUCLEOTIDE SEQUENCE [LARGE SCALE GENOMIC DNA]</scope>
    <source>
        <strain evidence="5 6">V6</strain>
    </source>
</reference>